<dbReference type="AlphaFoldDB" id="A0A8S3VHQ5"/>
<keyword evidence="3" id="KW-1185">Reference proteome</keyword>
<protein>
    <recommendedName>
        <fullName evidence="4">Reverse transcriptase domain-containing protein</fullName>
    </recommendedName>
</protein>
<name>A0A8S3VHQ5_MYTED</name>
<feature type="region of interest" description="Disordered" evidence="1">
    <location>
        <begin position="1"/>
        <end position="25"/>
    </location>
</feature>
<accession>A0A8S3VHQ5</accession>
<gene>
    <name evidence="2" type="ORF">MEDL_68432</name>
</gene>
<dbReference type="OrthoDB" id="6241411at2759"/>
<organism evidence="2 3">
    <name type="scientific">Mytilus edulis</name>
    <name type="common">Blue mussel</name>
    <dbReference type="NCBI Taxonomy" id="6550"/>
    <lineage>
        <taxon>Eukaryota</taxon>
        <taxon>Metazoa</taxon>
        <taxon>Spiralia</taxon>
        <taxon>Lophotrochozoa</taxon>
        <taxon>Mollusca</taxon>
        <taxon>Bivalvia</taxon>
        <taxon>Autobranchia</taxon>
        <taxon>Pteriomorphia</taxon>
        <taxon>Mytilida</taxon>
        <taxon>Mytiloidea</taxon>
        <taxon>Mytilidae</taxon>
        <taxon>Mytilinae</taxon>
        <taxon>Mytilus</taxon>
    </lineage>
</organism>
<evidence type="ECO:0000313" key="2">
    <source>
        <dbReference type="EMBL" id="CAG2257212.1"/>
    </source>
</evidence>
<dbReference type="EMBL" id="CAJPWZ010003321">
    <property type="protein sequence ID" value="CAG2257212.1"/>
    <property type="molecule type" value="Genomic_DNA"/>
</dbReference>
<evidence type="ECO:0000313" key="3">
    <source>
        <dbReference type="Proteomes" id="UP000683360"/>
    </source>
</evidence>
<reference evidence="2" key="1">
    <citation type="submission" date="2021-03" db="EMBL/GenBank/DDBJ databases">
        <authorList>
            <person name="Bekaert M."/>
        </authorList>
    </citation>
    <scope>NUCLEOTIDE SEQUENCE</scope>
</reference>
<sequence>MGQSRPRSIFGNYKRAGGHDGSPAETADDAELLISSSIWVFKHGCVPDILKKGLLHLSSKTRRPMSCLPTTEVLQHCQSLNKIIEAIIRDRINQESLKIKNPTQRGFTAKSSPLNAGLVVEEVYREPQDSNQEFELVLLDAKSAFDVVVHSHLMRRLFHLRYRRISGGDNTEMHVN</sequence>
<comment type="caution">
    <text evidence="2">The sequence shown here is derived from an EMBL/GenBank/DDBJ whole genome shotgun (WGS) entry which is preliminary data.</text>
</comment>
<evidence type="ECO:0000256" key="1">
    <source>
        <dbReference type="SAM" id="MobiDB-lite"/>
    </source>
</evidence>
<evidence type="ECO:0008006" key="4">
    <source>
        <dbReference type="Google" id="ProtNLM"/>
    </source>
</evidence>
<dbReference type="Proteomes" id="UP000683360">
    <property type="component" value="Unassembled WGS sequence"/>
</dbReference>
<proteinExistence type="predicted"/>